<dbReference type="Pfam" id="PF00583">
    <property type="entry name" value="Acetyltransf_1"/>
    <property type="match status" value="1"/>
</dbReference>
<dbReference type="OrthoDB" id="9805924at2"/>
<keyword evidence="2" id="KW-0012">Acyltransferase</keyword>
<dbReference type="RefSeq" id="WP_123791949.1">
    <property type="nucleotide sequence ID" value="NZ_RKQK01000001.1"/>
</dbReference>
<dbReference type="GO" id="GO:0005840">
    <property type="term" value="C:ribosome"/>
    <property type="evidence" value="ECO:0007669"/>
    <property type="project" value="UniProtKB-KW"/>
</dbReference>
<comment type="caution">
    <text evidence="4">The sequence shown here is derived from an EMBL/GenBank/DDBJ whole genome shotgun (WGS) entry which is preliminary data.</text>
</comment>
<dbReference type="AlphaFoldDB" id="A0A3N4UST2"/>
<dbReference type="CDD" id="cd04301">
    <property type="entry name" value="NAT_SF"/>
    <property type="match status" value="1"/>
</dbReference>
<evidence type="ECO:0000313" key="5">
    <source>
        <dbReference type="Proteomes" id="UP000269689"/>
    </source>
</evidence>
<evidence type="ECO:0000256" key="2">
    <source>
        <dbReference type="ARBA" id="ARBA00023315"/>
    </source>
</evidence>
<gene>
    <name evidence="4" type="ORF">EDD53_0893</name>
</gene>
<keyword evidence="5" id="KW-1185">Reference proteome</keyword>
<dbReference type="InterPro" id="IPR050832">
    <property type="entry name" value="Bact_Acetyltransf"/>
</dbReference>
<dbReference type="InterPro" id="IPR016181">
    <property type="entry name" value="Acyl_CoA_acyltransferase"/>
</dbReference>
<dbReference type="EMBL" id="RKQK01000001">
    <property type="protein sequence ID" value="RPE71765.1"/>
    <property type="molecule type" value="Genomic_DNA"/>
</dbReference>
<dbReference type="InterPro" id="IPR000182">
    <property type="entry name" value="GNAT_dom"/>
</dbReference>
<feature type="domain" description="N-acetyltransferase" evidence="3">
    <location>
        <begin position="5"/>
        <end position="150"/>
    </location>
</feature>
<accession>A0A3N4UST2</accession>
<dbReference type="SUPFAM" id="SSF55729">
    <property type="entry name" value="Acyl-CoA N-acyltransferases (Nat)"/>
    <property type="match status" value="1"/>
</dbReference>
<dbReference type="Proteomes" id="UP000269689">
    <property type="component" value="Unassembled WGS sequence"/>
</dbReference>
<proteinExistence type="predicted"/>
<evidence type="ECO:0000259" key="3">
    <source>
        <dbReference type="PROSITE" id="PS51186"/>
    </source>
</evidence>
<evidence type="ECO:0000256" key="1">
    <source>
        <dbReference type="ARBA" id="ARBA00022679"/>
    </source>
</evidence>
<sequence>MTNSLTIRPLTANDFDLWKPLWSDYLTFYKSSVPDEVTTASFARLSNPQCRERGAFVAEFNEEMIGFVHYITHAHNWHVEDVVYLQDLFVSPSQRGQGAARKLIEQVYAQADANGTPTVYWLTQDFNTTARKLYDSIGSLTPFIKYQRPL</sequence>
<organism evidence="4 5">
    <name type="scientific">Pacificibacter maritimus</name>
    <dbReference type="NCBI Taxonomy" id="762213"/>
    <lineage>
        <taxon>Bacteria</taxon>
        <taxon>Pseudomonadati</taxon>
        <taxon>Pseudomonadota</taxon>
        <taxon>Alphaproteobacteria</taxon>
        <taxon>Rhodobacterales</taxon>
        <taxon>Roseobacteraceae</taxon>
        <taxon>Pacificibacter</taxon>
    </lineage>
</organism>
<dbReference type="GO" id="GO:0016747">
    <property type="term" value="F:acyltransferase activity, transferring groups other than amino-acyl groups"/>
    <property type="evidence" value="ECO:0007669"/>
    <property type="project" value="InterPro"/>
</dbReference>
<evidence type="ECO:0000313" key="4">
    <source>
        <dbReference type="EMBL" id="RPE71765.1"/>
    </source>
</evidence>
<protein>
    <submittedName>
        <fullName evidence="4">Ribosomal protein S18 acetylase RimI-like enzyme</fullName>
    </submittedName>
</protein>
<keyword evidence="4" id="KW-0687">Ribonucleoprotein</keyword>
<dbReference type="PANTHER" id="PTHR43877">
    <property type="entry name" value="AMINOALKYLPHOSPHONATE N-ACETYLTRANSFERASE-RELATED-RELATED"/>
    <property type="match status" value="1"/>
</dbReference>
<dbReference type="Gene3D" id="3.40.630.30">
    <property type="match status" value="1"/>
</dbReference>
<keyword evidence="4" id="KW-0689">Ribosomal protein</keyword>
<reference evidence="4 5" key="1">
    <citation type="submission" date="2018-11" db="EMBL/GenBank/DDBJ databases">
        <title>Genomic Encyclopedia of Type Strains, Phase IV (KMG-IV): sequencing the most valuable type-strain genomes for metagenomic binning, comparative biology and taxonomic classification.</title>
        <authorList>
            <person name="Goeker M."/>
        </authorList>
    </citation>
    <scope>NUCLEOTIDE SEQUENCE [LARGE SCALE GENOMIC DNA]</scope>
    <source>
        <strain evidence="4 5">DSM 104731</strain>
    </source>
</reference>
<dbReference type="PROSITE" id="PS51186">
    <property type="entry name" value="GNAT"/>
    <property type="match status" value="1"/>
</dbReference>
<name>A0A3N4UST2_9RHOB</name>
<keyword evidence="1" id="KW-0808">Transferase</keyword>